<dbReference type="InterPro" id="IPR007452">
    <property type="entry name" value="TamB_C"/>
</dbReference>
<proteinExistence type="predicted"/>
<evidence type="ECO:0000256" key="5">
    <source>
        <dbReference type="SAM" id="SignalP"/>
    </source>
</evidence>
<dbReference type="EMBL" id="FXYF01000006">
    <property type="protein sequence ID" value="SMX41840.1"/>
    <property type="molecule type" value="Genomic_DNA"/>
</dbReference>
<keyword evidence="5" id="KW-0732">Signal</keyword>
<name>A0A238KGE7_9RHOB</name>
<evidence type="ECO:0000256" key="4">
    <source>
        <dbReference type="ARBA" id="ARBA00023136"/>
    </source>
</evidence>
<dbReference type="PANTHER" id="PTHR36985">
    <property type="entry name" value="TRANSLOCATION AND ASSEMBLY MODULE SUBUNIT TAMB"/>
    <property type="match status" value="1"/>
</dbReference>
<feature type="signal peptide" evidence="5">
    <location>
        <begin position="1"/>
        <end position="19"/>
    </location>
</feature>
<feature type="domain" description="Translocation and assembly module TamB C-terminal" evidence="6">
    <location>
        <begin position="1225"/>
        <end position="1573"/>
    </location>
</feature>
<feature type="chain" id="PRO_5012895794" evidence="5">
    <location>
        <begin position="20"/>
        <end position="1573"/>
    </location>
</feature>
<gene>
    <name evidence="7" type="primary">tamB</name>
    <name evidence="7" type="ORF">MAA8898_02469</name>
</gene>
<dbReference type="Proteomes" id="UP000207598">
    <property type="component" value="Unassembled WGS sequence"/>
</dbReference>
<sequence length="1573" mass="161340">MRFLRLLLVLLVWPLAGFAQDDDRGYIQGLLEDALSDAGREVSIEGFAGALSSRATIDRITVADDDGVWLTMTGVAMTWTRGSLLRGAVEIDEISVDRIEVPRLPVTVASDAPPAPEARSAFALPELPVSLRLAQLDLREVALGAPVATEDLVLRVTGNAQLSGGEGDADLQVERLDRGGLLKLSGAYSNTSRVLRLDTLFQEPAGGLVARKLGLPGDPSVLLSVTGDAPVDDFAADLKLETDGVERLAGRIVLRADGDAETQRLSLDIGGDLAPVVAPAYGEFLGNDIRLKAEAVQRSDGSIELENLDLRAQALELTGYAALAPDGWPQRLDLSGRIVPPTGDEVLLPVPGAQTYIKGATLSGTFDAARGNGWQLTLDARGLTTAEGSADRLQLQGSGEIDRAATRVTGALTLSGTGLAPVDAALAQALGETLNGSLRFDWQPDAPFNLRDMDLSGADYGLTGGLSLFGTGSLNPVLSPDLKVAAQDLSRFAGLAGIALEGGAELAVTGELGLVTGGFDLVLNGTTRDLATGIAQLDPLIDGEGRLDLRAVRDESGLRAERLSLITPQARITGTGTLATGASSGKLQASILETGLVLPGLSGATTAVVSADQAGDTWTLDAEAVVAEAGRLSYRGTVDLGGEVPQVAGRLDAALSTLAPFSTLAGRDLAGSVDLRVTGEGRIDGAAFNLSAEGQVQDVQLGLPDVDPLLAGRTALTLAAARTLNGPIRLDPLDLQGAVQLRYVGTVTPGGLRGLSVDGALTARVPSLALLAGLAKRPLSGAAEIEAQARGGLLEGALTLSGTLRGQNVALGLAQVDPLLAGTTRLDVQLERESSGAYRIDDLTLDGVVDARFAGRVNPAGERGPEVTGQLSASAASLTPLSGLAGMPLRGAAQIEAQADGALLDGPLTLTASVRGQGLGLGRPDIDPLLAGDTRLNVQLARNEVGVYQVDELVLAGPADVRFVGTVTPDGLRGPEVDGQLTASVASLTPFSGLAGMSLRGAAQLEAQASGGVLDGPLTLTALVRGQGLGIGLPTVDPLLTGNTQLDVNIAREEGGAYRIDALSLDASGIDADISGRYAAESGAELALDLRLANLASIVSELSGPASVTGTARQTGSGWQVDLRGSGPAGIGATVSGTTATDFRTLDLNLNGSAPLSLANGYITPQVVTGLLSFDIALRGAPSLGAVSGTVSTSGARFAAPAQNIVLNDLGGEMRLSGGQAQASFAANLGNGGRVELSGPVALTPPFASDLVLQLRDAVLQQAGLFETTASGRVEVKGALTGGASIGGVIDLGTVEARIPNIGASYAALDGLRHVGMPQDVQLTLKFAGLDKTEAQRAAPLPPYPLDLVIRAENKIFVRGRGLDAELGGRLRLSGTSADVVPIGQFDLIRGRLDLLGRRLELTEGSVALRGSFDPVIRFVATTRVEDTDITITIEGPASSPELTVGSVPELPQDEALSFFLFGKSVTNLSALQAVQLANAVRTLSGRGGLGLTDSLRGGLGVSDLDIGTADDGTAQARVGTYIGENIYSDVTVNAKGESEINLNLTVNPSVTVRGRLSSDGSSGIGVYFERDY</sequence>
<evidence type="ECO:0000259" key="6">
    <source>
        <dbReference type="Pfam" id="PF04357"/>
    </source>
</evidence>
<keyword evidence="3" id="KW-1133">Transmembrane helix</keyword>
<dbReference type="GO" id="GO:0005886">
    <property type="term" value="C:plasma membrane"/>
    <property type="evidence" value="ECO:0007669"/>
    <property type="project" value="InterPro"/>
</dbReference>
<evidence type="ECO:0000256" key="3">
    <source>
        <dbReference type="ARBA" id="ARBA00022989"/>
    </source>
</evidence>
<reference evidence="7 8" key="1">
    <citation type="submission" date="2017-05" db="EMBL/GenBank/DDBJ databases">
        <authorList>
            <person name="Song R."/>
            <person name="Chenine A.L."/>
            <person name="Ruprecht R.M."/>
        </authorList>
    </citation>
    <scope>NUCLEOTIDE SEQUENCE [LARGE SCALE GENOMIC DNA]</scope>
    <source>
        <strain evidence="7 8">CECT 8898</strain>
    </source>
</reference>
<dbReference type="PANTHER" id="PTHR36985:SF1">
    <property type="entry name" value="TRANSLOCATION AND ASSEMBLY MODULE SUBUNIT TAMB"/>
    <property type="match status" value="1"/>
</dbReference>
<dbReference type="GO" id="GO:0009306">
    <property type="term" value="P:protein secretion"/>
    <property type="evidence" value="ECO:0007669"/>
    <property type="project" value="InterPro"/>
</dbReference>
<keyword evidence="8" id="KW-1185">Reference proteome</keyword>
<evidence type="ECO:0000256" key="1">
    <source>
        <dbReference type="ARBA" id="ARBA00004167"/>
    </source>
</evidence>
<organism evidence="7 8">
    <name type="scientific">Maliponia aquimaris</name>
    <dbReference type="NCBI Taxonomy" id="1673631"/>
    <lineage>
        <taxon>Bacteria</taxon>
        <taxon>Pseudomonadati</taxon>
        <taxon>Pseudomonadota</taxon>
        <taxon>Alphaproteobacteria</taxon>
        <taxon>Rhodobacterales</taxon>
        <taxon>Paracoccaceae</taxon>
        <taxon>Maliponia</taxon>
    </lineage>
</organism>
<keyword evidence="4" id="KW-0472">Membrane</keyword>
<accession>A0A238KGE7</accession>
<protein>
    <submittedName>
        <fullName evidence="7">Translocation and assembly module TamB</fullName>
    </submittedName>
</protein>
<dbReference type="GO" id="GO:0097347">
    <property type="term" value="C:TAM protein secretion complex"/>
    <property type="evidence" value="ECO:0007669"/>
    <property type="project" value="TreeGrafter"/>
</dbReference>
<dbReference type="Pfam" id="PF04357">
    <property type="entry name" value="TamB"/>
    <property type="match status" value="1"/>
</dbReference>
<evidence type="ECO:0000313" key="7">
    <source>
        <dbReference type="EMBL" id="SMX41840.1"/>
    </source>
</evidence>
<keyword evidence="2" id="KW-0812">Transmembrane</keyword>
<evidence type="ECO:0000256" key="2">
    <source>
        <dbReference type="ARBA" id="ARBA00022692"/>
    </source>
</evidence>
<dbReference type="RefSeq" id="WP_094021300.1">
    <property type="nucleotide sequence ID" value="NZ_FXYF01000006.1"/>
</dbReference>
<comment type="subcellular location">
    <subcellularLocation>
        <location evidence="1">Membrane</location>
        <topology evidence="1">Single-pass membrane protein</topology>
    </subcellularLocation>
</comment>
<evidence type="ECO:0000313" key="8">
    <source>
        <dbReference type="Proteomes" id="UP000207598"/>
    </source>
</evidence>